<evidence type="ECO:0000313" key="1">
    <source>
        <dbReference type="EMBL" id="KHN78923.1"/>
    </source>
</evidence>
<organism evidence="1 2">
    <name type="scientific">Toxocara canis</name>
    <name type="common">Canine roundworm</name>
    <dbReference type="NCBI Taxonomy" id="6265"/>
    <lineage>
        <taxon>Eukaryota</taxon>
        <taxon>Metazoa</taxon>
        <taxon>Ecdysozoa</taxon>
        <taxon>Nematoda</taxon>
        <taxon>Chromadorea</taxon>
        <taxon>Rhabditida</taxon>
        <taxon>Spirurina</taxon>
        <taxon>Ascaridomorpha</taxon>
        <taxon>Ascaridoidea</taxon>
        <taxon>Toxocaridae</taxon>
        <taxon>Toxocara</taxon>
    </lineage>
</organism>
<dbReference type="AlphaFoldDB" id="A0A0B2VBN9"/>
<dbReference type="EMBL" id="JPKZ01001977">
    <property type="protein sequence ID" value="KHN78923.1"/>
    <property type="molecule type" value="Genomic_DNA"/>
</dbReference>
<accession>A0A0B2VBN9</accession>
<sequence>MGYRLYHAAALDLRGFAVASVRGILNEVIHATMCILKRTTKEIGTAALMFTERSCLLWPEMHTTSQWKTTR</sequence>
<comment type="caution">
    <text evidence="1">The sequence shown here is derived from an EMBL/GenBank/DDBJ whole genome shotgun (WGS) entry which is preliminary data.</text>
</comment>
<gene>
    <name evidence="1" type="ORF">Tcan_01911</name>
</gene>
<name>A0A0B2VBN9_TOXCA</name>
<protein>
    <submittedName>
        <fullName evidence="1">Uncharacterized protein</fullName>
    </submittedName>
</protein>
<keyword evidence="2" id="KW-1185">Reference proteome</keyword>
<reference evidence="1 2" key="1">
    <citation type="submission" date="2014-11" db="EMBL/GenBank/DDBJ databases">
        <title>Genetic blueprint of the zoonotic pathogen Toxocara canis.</title>
        <authorList>
            <person name="Zhu X.-Q."/>
            <person name="Korhonen P.K."/>
            <person name="Cai H."/>
            <person name="Young N.D."/>
            <person name="Nejsum P."/>
            <person name="von Samson-Himmelstjerna G."/>
            <person name="Boag P.R."/>
            <person name="Tan P."/>
            <person name="Li Q."/>
            <person name="Min J."/>
            <person name="Yang Y."/>
            <person name="Wang X."/>
            <person name="Fang X."/>
            <person name="Hall R.S."/>
            <person name="Hofmann A."/>
            <person name="Sternberg P.W."/>
            <person name="Jex A.R."/>
            <person name="Gasser R.B."/>
        </authorList>
    </citation>
    <scope>NUCLEOTIDE SEQUENCE [LARGE SCALE GENOMIC DNA]</scope>
    <source>
        <strain evidence="1">PN_DK_2014</strain>
    </source>
</reference>
<dbReference type="Proteomes" id="UP000031036">
    <property type="component" value="Unassembled WGS sequence"/>
</dbReference>
<evidence type="ECO:0000313" key="2">
    <source>
        <dbReference type="Proteomes" id="UP000031036"/>
    </source>
</evidence>
<proteinExistence type="predicted"/>